<dbReference type="PANTHER" id="PTHR10963:SF55">
    <property type="entry name" value="GLYCOSIDE HYDROLASE FAMILY 16 PROTEIN"/>
    <property type="match status" value="1"/>
</dbReference>
<reference evidence="4 5" key="1">
    <citation type="journal article" date="2012" name="J. Bacteriol.">
        <title>Draft Genome Sequence of Cecembia lonarensis Strain LW9T, Isolated from Lonar Lake, a Haloalkaline Lake in India.</title>
        <authorList>
            <person name="Shivaji S."/>
            <person name="Ara S."/>
            <person name="Singh A."/>
            <person name="Pinnaka A.K."/>
        </authorList>
    </citation>
    <scope>NUCLEOTIDE SEQUENCE [LARGE SCALE GENOMIC DNA]</scope>
    <source>
        <strain evidence="4 5">LW9</strain>
    </source>
</reference>
<gene>
    <name evidence="4" type="primary">glcA</name>
    <name evidence="4" type="ORF">B879_04189</name>
</gene>
<feature type="region of interest" description="Disordered" evidence="2">
    <location>
        <begin position="1"/>
        <end position="25"/>
    </location>
</feature>
<dbReference type="SUPFAM" id="SSF49899">
    <property type="entry name" value="Concanavalin A-like lectins/glucanases"/>
    <property type="match status" value="1"/>
</dbReference>
<accession>K1L5B5</accession>
<dbReference type="Proteomes" id="UP000004478">
    <property type="component" value="Unassembled WGS sequence"/>
</dbReference>
<keyword evidence="4" id="KW-0326">Glycosidase</keyword>
<sequence>MLEVTGEDTGRLRLHLHPKDDSAPSIGKDYLLPGGASLAGGWHTIGLDWSPGRLDFILDGKRVWRLDGKEVPDEPMYLVMNLAVGGEYPGDPDQSTRFPATMSIDHVRIRRND</sequence>
<dbReference type="Pfam" id="PF00722">
    <property type="entry name" value="Glyco_hydro_16"/>
    <property type="match status" value="1"/>
</dbReference>
<feature type="domain" description="GH16" evidence="3">
    <location>
        <begin position="1"/>
        <end position="113"/>
    </location>
</feature>
<proteinExistence type="inferred from homology"/>
<organism evidence="4 5">
    <name type="scientific">Cecembia lonarensis (strain CCUG 58316 / KCTC 22772 / LW9)</name>
    <dbReference type="NCBI Taxonomy" id="1225176"/>
    <lineage>
        <taxon>Bacteria</taxon>
        <taxon>Pseudomonadati</taxon>
        <taxon>Bacteroidota</taxon>
        <taxon>Cytophagia</taxon>
        <taxon>Cytophagales</taxon>
        <taxon>Cyclobacteriaceae</taxon>
        <taxon>Cecembia</taxon>
    </lineage>
</organism>
<protein>
    <submittedName>
        <fullName evidence="4">Glucan endo-1,3-beta-glucosidase A1</fullName>
        <ecNumber evidence="4">3.2.1.39</ecNumber>
    </submittedName>
</protein>
<keyword evidence="4" id="KW-0378">Hydrolase</keyword>
<dbReference type="AlphaFoldDB" id="K1L5B5"/>
<evidence type="ECO:0000256" key="2">
    <source>
        <dbReference type="SAM" id="MobiDB-lite"/>
    </source>
</evidence>
<evidence type="ECO:0000256" key="1">
    <source>
        <dbReference type="ARBA" id="ARBA00006865"/>
    </source>
</evidence>
<dbReference type="EMBL" id="AMGM01000201">
    <property type="protein sequence ID" value="EKB47217.1"/>
    <property type="molecule type" value="Genomic_DNA"/>
</dbReference>
<dbReference type="InterPro" id="IPR013320">
    <property type="entry name" value="ConA-like_dom_sf"/>
</dbReference>
<dbReference type="EC" id="3.2.1.39" evidence="4"/>
<dbReference type="InterPro" id="IPR000757">
    <property type="entry name" value="Beta-glucanase-like"/>
</dbReference>
<comment type="caution">
    <text evidence="4">The sequence shown here is derived from an EMBL/GenBank/DDBJ whole genome shotgun (WGS) entry which is preliminary data.</text>
</comment>
<dbReference type="PROSITE" id="PS51762">
    <property type="entry name" value="GH16_2"/>
    <property type="match status" value="1"/>
</dbReference>
<dbReference type="PANTHER" id="PTHR10963">
    <property type="entry name" value="GLYCOSYL HYDROLASE-RELATED"/>
    <property type="match status" value="1"/>
</dbReference>
<name>K1L5B5_CECL9</name>
<evidence type="ECO:0000313" key="4">
    <source>
        <dbReference type="EMBL" id="EKB47217.1"/>
    </source>
</evidence>
<comment type="similarity">
    <text evidence="1">Belongs to the glycosyl hydrolase 16 family.</text>
</comment>
<dbReference type="GO" id="GO:0042973">
    <property type="term" value="F:glucan endo-1,3-beta-D-glucosidase activity"/>
    <property type="evidence" value="ECO:0007669"/>
    <property type="project" value="UniProtKB-EC"/>
</dbReference>
<dbReference type="GO" id="GO:0005975">
    <property type="term" value="P:carbohydrate metabolic process"/>
    <property type="evidence" value="ECO:0007669"/>
    <property type="project" value="InterPro"/>
</dbReference>
<evidence type="ECO:0000259" key="3">
    <source>
        <dbReference type="PROSITE" id="PS51762"/>
    </source>
</evidence>
<evidence type="ECO:0000313" key="5">
    <source>
        <dbReference type="Proteomes" id="UP000004478"/>
    </source>
</evidence>
<dbReference type="InterPro" id="IPR050546">
    <property type="entry name" value="Glycosyl_Hydrlase_16"/>
</dbReference>
<dbReference type="Gene3D" id="2.60.120.200">
    <property type="match status" value="1"/>
</dbReference>
<keyword evidence="5" id="KW-1185">Reference proteome</keyword>